<dbReference type="InterPro" id="IPR056060">
    <property type="entry name" value="Tal_TT1_dom"/>
</dbReference>
<evidence type="ECO:0000259" key="1">
    <source>
        <dbReference type="Pfam" id="PF06605"/>
    </source>
</evidence>
<evidence type="ECO:0000259" key="2">
    <source>
        <dbReference type="Pfam" id="PF24650"/>
    </source>
</evidence>
<dbReference type="Proteomes" id="UP000287857">
    <property type="component" value="Unassembled WGS sequence"/>
</dbReference>
<dbReference type="Gene3D" id="3.55.50.40">
    <property type="match status" value="1"/>
</dbReference>
<dbReference type="Pfam" id="PF06605">
    <property type="entry name" value="Prophage_tail"/>
    <property type="match status" value="1"/>
</dbReference>
<feature type="domain" description="Tal N-terminal tail tube TT1" evidence="2">
    <location>
        <begin position="3"/>
        <end position="82"/>
    </location>
</feature>
<dbReference type="OrthoDB" id="4387735at2"/>
<dbReference type="EMBL" id="NGJS01000011">
    <property type="protein sequence ID" value="RST98257.1"/>
    <property type="molecule type" value="Genomic_DNA"/>
</dbReference>
<evidence type="ECO:0000313" key="4">
    <source>
        <dbReference type="Proteomes" id="UP000287857"/>
    </source>
</evidence>
<proteinExistence type="predicted"/>
<sequence>MYVRSIEGKEYPLMSTYTVDDEINGNISIAMDIVANKPNSVFIEELSEFWELVDDDDEVYRIVYCKKQGFGNNQFKTIRAIPKLYDIMDSTRIYQRFDGSYSVAQLFEAVFEPTDYDYTLVGSWNNIRVQGYGDGETCLAMFQKVLERIKAEFTFTGKVVTIREKIGTDKDVMYRYRLNASNISHEVDGQEFYTFERGYGDFEDEGETGWQKAKLIREYTSPLAKIIGKREGPPIKNGTIKHADTMDRNLKALVDNSIKISVTADLVDLRKKNYPYAVTNLGDTVWLIDERIQLEEQVRVVKRSIKYDWRGNILDLQFTFGSQGIVDRYNGKLSNAVNTINDILAGKTKLPFSAMSNEIQIVTKILKNVQTQLKVDENGSILAINKKDPNQLVIFNAAGLGVSDDGGKTFKSAITGRGIYGDVIIANTIKVDALEANWVQVGFNKYSDNIEIFGDRFDFYDSKHQLTATINADGHSFYNGKRFIGGIGETAKSDNLDVVGLALSLGMEGDYMTLQTKTNAEEPYWSMLTVDPRGKYAGRKGIYTDLPLYMNGDIGMRGSSGRLLSFDTVNYNGSPYPSLVTDDGRVGILFGTGYLYFMYNSTVWSFTDVVKAIDIANALKGKSVVYDLKDTGNGGMSWSYVNL</sequence>
<feature type="domain" description="Tail spike" evidence="1">
    <location>
        <begin position="84"/>
        <end position="307"/>
    </location>
</feature>
<name>A0A429ZWT0_9ENTE</name>
<organism evidence="3 4">
    <name type="scientific">Vagococcus vulneris</name>
    <dbReference type="NCBI Taxonomy" id="1977869"/>
    <lineage>
        <taxon>Bacteria</taxon>
        <taxon>Bacillati</taxon>
        <taxon>Bacillota</taxon>
        <taxon>Bacilli</taxon>
        <taxon>Lactobacillales</taxon>
        <taxon>Enterococcaceae</taxon>
        <taxon>Vagococcus</taxon>
    </lineage>
</organism>
<keyword evidence="4" id="KW-1185">Reference proteome</keyword>
<dbReference type="AlphaFoldDB" id="A0A429ZWT0"/>
<comment type="caution">
    <text evidence="3">The sequence shown here is derived from an EMBL/GenBank/DDBJ whole genome shotgun (WGS) entry which is preliminary data.</text>
</comment>
<evidence type="ECO:0000313" key="3">
    <source>
        <dbReference type="EMBL" id="RST98257.1"/>
    </source>
</evidence>
<gene>
    <name evidence="3" type="ORF">CBF37_08050</name>
</gene>
<reference evidence="3 4" key="1">
    <citation type="submission" date="2017-05" db="EMBL/GenBank/DDBJ databases">
        <title>Vagococcus spp. assemblies.</title>
        <authorList>
            <person name="Gulvik C.A."/>
        </authorList>
    </citation>
    <scope>NUCLEOTIDE SEQUENCE [LARGE SCALE GENOMIC DNA]</scope>
    <source>
        <strain evidence="3 4">SS1995</strain>
    </source>
</reference>
<protein>
    <submittedName>
        <fullName evidence="3">Uncharacterized protein</fullName>
    </submittedName>
</protein>
<dbReference type="InterPro" id="IPR010572">
    <property type="entry name" value="Tail_dom"/>
</dbReference>
<dbReference type="Pfam" id="PF24650">
    <property type="entry name" value="TT1_Tal"/>
    <property type="match status" value="1"/>
</dbReference>
<dbReference type="RefSeq" id="WP_125984236.1">
    <property type="nucleotide sequence ID" value="NZ_NGJS01000011.1"/>
</dbReference>
<accession>A0A429ZWT0</accession>